<sequence length="122" mass="13380">MSATNQSWRMLLPHDGMIGMSPQVGRVSVPMAGITRLRTSDGRRCPALRGVWSEGGRSLYVLLVPYDGRVSKMMQDVNRGDVIEFVGMSGERRDAGGDTHYAVVVHDMNVVRTNASRMEGGN</sequence>
<accession>A0A6N2S3D2</accession>
<reference evidence="1" key="1">
    <citation type="submission" date="2019-11" db="EMBL/GenBank/DDBJ databases">
        <authorList>
            <person name="Feng L."/>
        </authorList>
    </citation>
    <scope>NUCLEOTIDE SEQUENCE</scope>
    <source>
        <strain evidence="1">BdentiumLFYP24</strain>
    </source>
</reference>
<dbReference type="EMBL" id="CACRSP010000003">
    <property type="protein sequence ID" value="VYS87278.1"/>
    <property type="molecule type" value="Genomic_DNA"/>
</dbReference>
<name>A0A6N2S3D2_9BIFI</name>
<gene>
    <name evidence="1" type="ORF">BDLFYP24_01287</name>
</gene>
<protein>
    <submittedName>
        <fullName evidence="1">Uncharacterized protein</fullName>
    </submittedName>
</protein>
<dbReference type="GeneID" id="31606164"/>
<dbReference type="RefSeq" id="WP_228369757.1">
    <property type="nucleotide sequence ID" value="NZ_CABKPB010000001.1"/>
</dbReference>
<evidence type="ECO:0000313" key="1">
    <source>
        <dbReference type="EMBL" id="VYS87278.1"/>
    </source>
</evidence>
<dbReference type="AlphaFoldDB" id="A0A6N2S3D2"/>
<organism evidence="1">
    <name type="scientific">Bifidobacterium dentium</name>
    <dbReference type="NCBI Taxonomy" id="1689"/>
    <lineage>
        <taxon>Bacteria</taxon>
        <taxon>Bacillati</taxon>
        <taxon>Actinomycetota</taxon>
        <taxon>Actinomycetes</taxon>
        <taxon>Bifidobacteriales</taxon>
        <taxon>Bifidobacteriaceae</taxon>
        <taxon>Bifidobacterium</taxon>
    </lineage>
</organism>
<proteinExistence type="predicted"/>